<dbReference type="EMBL" id="CAFZ01001454">
    <property type="protein sequence ID" value="CCA77294.1"/>
    <property type="molecule type" value="Genomic_DNA"/>
</dbReference>
<dbReference type="InParanoid" id="G4U151"/>
<organism evidence="1 2">
    <name type="scientific">Serendipita indica (strain DSM 11827)</name>
    <name type="common">Root endophyte fungus</name>
    <name type="synonym">Piriformospora indica</name>
    <dbReference type="NCBI Taxonomy" id="1109443"/>
    <lineage>
        <taxon>Eukaryota</taxon>
        <taxon>Fungi</taxon>
        <taxon>Dikarya</taxon>
        <taxon>Basidiomycota</taxon>
        <taxon>Agaricomycotina</taxon>
        <taxon>Agaricomycetes</taxon>
        <taxon>Sebacinales</taxon>
        <taxon>Serendipitaceae</taxon>
        <taxon>Serendipita</taxon>
    </lineage>
</organism>
<dbReference type="HOGENOM" id="CLU_3051207_0_0_1"/>
<reference evidence="1 2" key="1">
    <citation type="journal article" date="2011" name="PLoS Pathog.">
        <title>Endophytic Life Strategies Decoded by Genome and Transcriptome Analyses of the Mutualistic Root Symbiont Piriformospora indica.</title>
        <authorList>
            <person name="Zuccaro A."/>
            <person name="Lahrmann U."/>
            <person name="Guldener U."/>
            <person name="Langen G."/>
            <person name="Pfiffi S."/>
            <person name="Biedenkopf D."/>
            <person name="Wong P."/>
            <person name="Samans B."/>
            <person name="Grimm C."/>
            <person name="Basiewicz M."/>
            <person name="Murat C."/>
            <person name="Martin F."/>
            <person name="Kogel K.H."/>
        </authorList>
    </citation>
    <scope>NUCLEOTIDE SEQUENCE [LARGE SCALE GENOMIC DNA]</scope>
    <source>
        <strain evidence="1 2">DSM 11827</strain>
    </source>
</reference>
<dbReference type="AlphaFoldDB" id="G4U151"/>
<dbReference type="Proteomes" id="UP000007148">
    <property type="component" value="Unassembled WGS sequence"/>
</dbReference>
<name>G4U151_SERID</name>
<keyword evidence="2" id="KW-1185">Reference proteome</keyword>
<protein>
    <submittedName>
        <fullName evidence="1">Uncharacterized protein</fullName>
    </submittedName>
</protein>
<proteinExistence type="predicted"/>
<accession>G4U151</accession>
<comment type="caution">
    <text evidence="1">The sequence shown here is derived from an EMBL/GenBank/DDBJ whole genome shotgun (WGS) entry which is preliminary data.</text>
</comment>
<sequence>MAAPDARGYMATWSSPALNDNLRREGIVNGMWAGIINTYFNISANPAPAPVEEG</sequence>
<evidence type="ECO:0000313" key="2">
    <source>
        <dbReference type="Proteomes" id="UP000007148"/>
    </source>
</evidence>
<gene>
    <name evidence="1" type="ORF">PIIN_11272</name>
</gene>
<evidence type="ECO:0000313" key="1">
    <source>
        <dbReference type="EMBL" id="CCA77294.1"/>
    </source>
</evidence>